<evidence type="ECO:0000256" key="1">
    <source>
        <dbReference type="ARBA" id="ARBA00001947"/>
    </source>
</evidence>
<dbReference type="Proteomes" id="UP001273799">
    <property type="component" value="Unassembled WGS sequence"/>
</dbReference>
<keyword evidence="5" id="KW-0560">Oxidoreductase</keyword>
<comment type="similarity">
    <text evidence="2 6">Belongs to the zinc-containing alcohol dehydrogenase family.</text>
</comment>
<dbReference type="AlphaFoldDB" id="A0A1G7CQL8"/>
<keyword evidence="4 6" id="KW-0862">Zinc</keyword>
<evidence type="ECO:0000256" key="4">
    <source>
        <dbReference type="ARBA" id="ARBA00022833"/>
    </source>
</evidence>
<dbReference type="InterPro" id="IPR036291">
    <property type="entry name" value="NAD(P)-bd_dom_sf"/>
</dbReference>
<evidence type="ECO:0000313" key="8">
    <source>
        <dbReference type="EMBL" id="MDY5152497.1"/>
    </source>
</evidence>
<accession>A0A1G7CQL8</accession>
<reference evidence="8" key="3">
    <citation type="submission" date="2023-10" db="EMBL/GenBank/DDBJ databases">
        <title>Whole Genome based description of the genera Actinobaculum and Actinotignum reveals a complex phylogenetic relationship within the species included in the genus Actinotignum.</title>
        <authorList>
            <person name="Jensen C.S."/>
            <person name="Dargis R."/>
            <person name="Kemp M."/>
            <person name="Christensen J.J."/>
        </authorList>
    </citation>
    <scope>NUCLEOTIDE SEQUENCE</scope>
    <source>
        <strain evidence="8">Actinobaculum_suis_CCUG19206T</strain>
    </source>
</reference>
<reference evidence="9" key="2">
    <citation type="submission" date="2016-10" db="EMBL/GenBank/DDBJ databases">
        <authorList>
            <person name="de Groot N.N."/>
        </authorList>
    </citation>
    <scope>NUCLEOTIDE SEQUENCE [LARGE SCALE GENOMIC DNA]</scope>
    <source>
        <strain evidence="9">DSM 20639</strain>
    </source>
</reference>
<keyword evidence="10" id="KW-1185">Reference proteome</keyword>
<dbReference type="GO" id="GO:0016491">
    <property type="term" value="F:oxidoreductase activity"/>
    <property type="evidence" value="ECO:0007669"/>
    <property type="project" value="UniProtKB-KW"/>
</dbReference>
<dbReference type="PANTHER" id="PTHR43161">
    <property type="entry name" value="SORBITOL DEHYDROGENASE"/>
    <property type="match status" value="1"/>
</dbReference>
<gene>
    <name evidence="8" type="ORF">R6G71_00260</name>
    <name evidence="9" type="ORF">SAMN05421878_10850</name>
</gene>
<sequence length="360" mass="38699">MKAARYYGNRDIRIEDIEPQPLLPGTVRIDVAWCGICGSDLHEYLDGPIFCPPKGHPQPISGEECPVTLGHEMSGVVAEVGEGVEKVKVGDHVVVEPYLIYDDVDTSEKSTTYHLSKDMNFIGLGGGGGGLSENIVVKERWVHKIPDSISLDEAALIEPLSVAVHGVLDRGEAKKGQFALVGGAGPIGVLCAAVLKAVGCTVAVSELSPKRREMALEAAGVDYAWNPNEVDIVEEVQKATGGKGAELAFECTSVDAVLNQLIAALGPRGVLVNMSIWGHRPQIDMHSVVMKEIDVRGVIAYVNTHPKTIELVASGKINLKPFITRKINVEDLVEKGFETLIHHNEDQVKILVSPNGQGED</sequence>
<dbReference type="InterPro" id="IPR002328">
    <property type="entry name" value="ADH_Zn_CS"/>
</dbReference>
<dbReference type="EMBL" id="JAWNFU010000001">
    <property type="protein sequence ID" value="MDY5152497.1"/>
    <property type="molecule type" value="Genomic_DNA"/>
</dbReference>
<evidence type="ECO:0000256" key="5">
    <source>
        <dbReference type="ARBA" id="ARBA00023002"/>
    </source>
</evidence>
<proteinExistence type="inferred from homology"/>
<evidence type="ECO:0000313" key="10">
    <source>
        <dbReference type="Proteomes" id="UP000182744"/>
    </source>
</evidence>
<evidence type="ECO:0000259" key="7">
    <source>
        <dbReference type="SMART" id="SM00829"/>
    </source>
</evidence>
<dbReference type="PANTHER" id="PTHR43161:SF26">
    <property type="entry name" value="GALACTITOL 1-PHOSPHATE 5-DEHYDROGENASE"/>
    <property type="match status" value="1"/>
</dbReference>
<reference evidence="10" key="1">
    <citation type="submission" date="2016-10" db="EMBL/GenBank/DDBJ databases">
        <authorList>
            <person name="Varghese N."/>
        </authorList>
    </citation>
    <scope>NUCLEOTIDE SEQUENCE [LARGE SCALE GENOMIC DNA]</scope>
    <source>
        <strain evidence="10">DSM 20639</strain>
    </source>
</reference>
<dbReference type="SUPFAM" id="SSF51735">
    <property type="entry name" value="NAD(P)-binding Rossmann-fold domains"/>
    <property type="match status" value="1"/>
</dbReference>
<dbReference type="Gene3D" id="3.40.50.720">
    <property type="entry name" value="NAD(P)-binding Rossmann-like Domain"/>
    <property type="match status" value="1"/>
</dbReference>
<dbReference type="Gene3D" id="3.90.180.10">
    <property type="entry name" value="Medium-chain alcohol dehydrogenases, catalytic domain"/>
    <property type="match status" value="1"/>
</dbReference>
<evidence type="ECO:0000313" key="9">
    <source>
        <dbReference type="EMBL" id="SDE41060.1"/>
    </source>
</evidence>
<dbReference type="GO" id="GO:0008270">
    <property type="term" value="F:zinc ion binding"/>
    <property type="evidence" value="ECO:0007669"/>
    <property type="project" value="InterPro"/>
</dbReference>
<evidence type="ECO:0000256" key="3">
    <source>
        <dbReference type="ARBA" id="ARBA00022723"/>
    </source>
</evidence>
<organism evidence="9 10">
    <name type="scientific">Actinobaculum suis</name>
    <dbReference type="NCBI Taxonomy" id="1657"/>
    <lineage>
        <taxon>Bacteria</taxon>
        <taxon>Bacillati</taxon>
        <taxon>Actinomycetota</taxon>
        <taxon>Actinomycetes</taxon>
        <taxon>Actinomycetales</taxon>
        <taxon>Actinomycetaceae</taxon>
        <taxon>Actinobaculum</taxon>
    </lineage>
</organism>
<dbReference type="SMART" id="SM00829">
    <property type="entry name" value="PKS_ER"/>
    <property type="match status" value="1"/>
</dbReference>
<dbReference type="Proteomes" id="UP000182744">
    <property type="component" value="Unassembled WGS sequence"/>
</dbReference>
<dbReference type="Pfam" id="PF08240">
    <property type="entry name" value="ADH_N"/>
    <property type="match status" value="1"/>
</dbReference>
<dbReference type="CDD" id="cd08233">
    <property type="entry name" value="butanediol_DH_like"/>
    <property type="match status" value="1"/>
</dbReference>
<dbReference type="InterPro" id="IPR013154">
    <property type="entry name" value="ADH-like_N"/>
</dbReference>
<protein>
    <submittedName>
        <fullName evidence="9">(R,R)-butanediol dehydrogenase / meso-butanediol dehydrogenase / diacetyl reductase</fullName>
    </submittedName>
    <submittedName>
        <fullName evidence="8">2,3-butanediol dehydrogenase</fullName>
    </submittedName>
</protein>
<dbReference type="RefSeq" id="WP_074662551.1">
    <property type="nucleotide sequence ID" value="NZ_FNAU01000008.1"/>
</dbReference>
<dbReference type="Pfam" id="PF00107">
    <property type="entry name" value="ADH_zinc_N"/>
    <property type="match status" value="1"/>
</dbReference>
<dbReference type="SUPFAM" id="SSF50129">
    <property type="entry name" value="GroES-like"/>
    <property type="match status" value="1"/>
</dbReference>
<name>A0A1G7CQL8_9ACTO</name>
<dbReference type="EMBL" id="FNAU01000008">
    <property type="protein sequence ID" value="SDE41060.1"/>
    <property type="molecule type" value="Genomic_DNA"/>
</dbReference>
<evidence type="ECO:0000256" key="6">
    <source>
        <dbReference type="RuleBase" id="RU361277"/>
    </source>
</evidence>
<comment type="cofactor">
    <cofactor evidence="1 6">
        <name>Zn(2+)</name>
        <dbReference type="ChEBI" id="CHEBI:29105"/>
    </cofactor>
</comment>
<dbReference type="PROSITE" id="PS00059">
    <property type="entry name" value="ADH_ZINC"/>
    <property type="match status" value="1"/>
</dbReference>
<dbReference type="InterPro" id="IPR013149">
    <property type="entry name" value="ADH-like_C"/>
</dbReference>
<evidence type="ECO:0000256" key="2">
    <source>
        <dbReference type="ARBA" id="ARBA00008072"/>
    </source>
</evidence>
<keyword evidence="3 6" id="KW-0479">Metal-binding</keyword>
<feature type="domain" description="Enoyl reductase (ER)" evidence="7">
    <location>
        <begin position="8"/>
        <end position="352"/>
    </location>
</feature>
<dbReference type="InterPro" id="IPR020843">
    <property type="entry name" value="ER"/>
</dbReference>
<dbReference type="InterPro" id="IPR011032">
    <property type="entry name" value="GroES-like_sf"/>
</dbReference>